<evidence type="ECO:0000256" key="3">
    <source>
        <dbReference type="ARBA" id="ARBA00022741"/>
    </source>
</evidence>
<name>A0A0F9N6P2_9ZZZZ</name>
<protein>
    <recommendedName>
        <fullName evidence="10">Glutamate-ammonia ligase adenylyltransferase repeated domain-containing protein</fullName>
    </recommendedName>
</protein>
<dbReference type="GO" id="GO:0005829">
    <property type="term" value="C:cytosol"/>
    <property type="evidence" value="ECO:0007669"/>
    <property type="project" value="TreeGrafter"/>
</dbReference>
<dbReference type="GO" id="GO:0008882">
    <property type="term" value="F:[glutamate-ammonia-ligase] adenylyltransferase activity"/>
    <property type="evidence" value="ECO:0007669"/>
    <property type="project" value="InterPro"/>
</dbReference>
<evidence type="ECO:0000313" key="9">
    <source>
        <dbReference type="EMBL" id="KKN07532.1"/>
    </source>
</evidence>
<feature type="domain" description="PII-uridylyltransferase/Glutamine-synthetase adenylyltransferase" evidence="8">
    <location>
        <begin position="808"/>
        <end position="921"/>
    </location>
</feature>
<keyword evidence="3" id="KW-0547">Nucleotide-binding</keyword>
<feature type="domain" description="Glutamate-ammonia ligase adenylyltransferase repeated" evidence="7">
    <location>
        <begin position="38"/>
        <end position="275"/>
    </location>
</feature>
<keyword evidence="1" id="KW-0808">Transferase</keyword>
<dbReference type="Gene3D" id="1.20.120.330">
    <property type="entry name" value="Nucleotidyltransferases domain 2"/>
    <property type="match status" value="2"/>
</dbReference>
<dbReference type="AlphaFoldDB" id="A0A0F9N6P2"/>
<feature type="domain" description="Glutamate-ammonia ligase adenylyltransferase repeated" evidence="7">
    <location>
        <begin position="529"/>
        <end position="766"/>
    </location>
</feature>
<dbReference type="InterPro" id="IPR043519">
    <property type="entry name" value="NT_sf"/>
</dbReference>
<evidence type="ECO:0000256" key="5">
    <source>
        <dbReference type="ARBA" id="ARBA00022842"/>
    </source>
</evidence>
<proteinExistence type="predicted"/>
<dbReference type="InterPro" id="IPR023057">
    <property type="entry name" value="GlnE"/>
</dbReference>
<dbReference type="EMBL" id="LAZR01004559">
    <property type="protein sequence ID" value="KKN07532.1"/>
    <property type="molecule type" value="Genomic_DNA"/>
</dbReference>
<evidence type="ECO:0008006" key="10">
    <source>
        <dbReference type="Google" id="ProtNLM"/>
    </source>
</evidence>
<keyword evidence="4" id="KW-0067">ATP-binding</keyword>
<dbReference type="Pfam" id="PF08335">
    <property type="entry name" value="GlnD_UR_UTase"/>
    <property type="match status" value="2"/>
</dbReference>
<dbReference type="PANTHER" id="PTHR30621">
    <property type="entry name" value="GLUTAMINE SYNTHETASE ADENYLYLTRANSFERASE"/>
    <property type="match status" value="1"/>
</dbReference>
<keyword evidence="5" id="KW-0460">Magnesium</keyword>
<gene>
    <name evidence="9" type="ORF">LCGC14_1065950</name>
</gene>
<comment type="caution">
    <text evidence="9">The sequence shown here is derived from an EMBL/GenBank/DDBJ whole genome shotgun (WGS) entry which is preliminary data.</text>
</comment>
<evidence type="ECO:0000256" key="4">
    <source>
        <dbReference type="ARBA" id="ARBA00022840"/>
    </source>
</evidence>
<dbReference type="Gene3D" id="3.30.460.10">
    <property type="entry name" value="Beta Polymerase, domain 2"/>
    <property type="match status" value="2"/>
</dbReference>
<dbReference type="InterPro" id="IPR005190">
    <property type="entry name" value="GlnE_rpt_dom"/>
</dbReference>
<dbReference type="InterPro" id="IPR013546">
    <property type="entry name" value="PII_UdlTrfase/GS_AdlTrfase"/>
</dbReference>
<evidence type="ECO:0000256" key="2">
    <source>
        <dbReference type="ARBA" id="ARBA00022695"/>
    </source>
</evidence>
<sequence>MTTLASQISRTPRIFQSEQARDAQALFPEVAPELSELVAGVGSTSPYLLGLMQMETDWCATAFIAPEAAVRTVISRLAEVPADQLAQHLRQAKRRVALMTGLADLAGAWSLERVTGVLTDFADAACGAALTSALRTQIKRGKLPGMSEGDAETGAGMTVLAMGKMGAAELNYSSDIDLICLFDESRFDPSDFHDARTAFVRATRAMSGLLNDLTGDGYVFRTDLRLRPDPAVTPVCMAMEAAERYYESLGRTWERAAYIKARPAAGGIAAGERFLAALRPFVWRRHLDFAAIQDAHDMRLAIREHKGLGGPITLAGHNMKLGRGGIREIEFFTQTRQLIAGGRDPELRLRGTCESMAVLAQKGWIPDDVAKTLSDHYRAHRTVEHRVQMVRDAQTHTLPQTDEGFDRLAAMMDMDVADLRSDLHSRLSEVHHLTEGFFAGTGQQTPKVNPDESAFDSAVLDRWLSYPALRSPRAAELFAELKPGLLSRLSQATKPAEALLAFDGFLGGLPAGVQLFSLLKINPQLADLLIDIVSTSPALAAHLSRNAGVFDAVIGGDFFSDWPGEDALTQNLSEVLAAEVDYEARLDTCRRWAREWHFRVGVHHLRGLIDAPTTGAQYADLARAVLRALWPIVIAEFSDRHGPPPGRGAVLLGMGSLGARRLTASSDLDMIVIYDSDGVENSDGKRPLASRQYYARLTQAMITAMKAPMAHGKLYEVDMRLRPSGNQGPVATSLASFETYQKEQAWVWEHLALTRADPVVGPAELMEDVSALCEQILRQPRDRFQVLHQVADMRTRLAAAKATGGVWDAKNGPGGMQDIELLAQGGALLSGVGAWDIMQGLDAAAANDVISAQQSASLKNAYATYWSLLSATRLLSPTILQRDALGQAGAGFLARTLNCNDLDGLEANLEQTYDQTTDIINSSLAAYADNPGKDER</sequence>
<reference evidence="9" key="1">
    <citation type="journal article" date="2015" name="Nature">
        <title>Complex archaea that bridge the gap between prokaryotes and eukaryotes.</title>
        <authorList>
            <person name="Spang A."/>
            <person name="Saw J.H."/>
            <person name="Jorgensen S.L."/>
            <person name="Zaremba-Niedzwiedzka K."/>
            <person name="Martijn J."/>
            <person name="Lind A.E."/>
            <person name="van Eijk R."/>
            <person name="Schleper C."/>
            <person name="Guy L."/>
            <person name="Ettema T.J."/>
        </authorList>
    </citation>
    <scope>NUCLEOTIDE SEQUENCE</scope>
</reference>
<evidence type="ECO:0000256" key="6">
    <source>
        <dbReference type="ARBA" id="ARBA00023268"/>
    </source>
</evidence>
<dbReference type="Pfam" id="PF03710">
    <property type="entry name" value="GlnE"/>
    <property type="match status" value="2"/>
</dbReference>
<evidence type="ECO:0000259" key="7">
    <source>
        <dbReference type="Pfam" id="PF03710"/>
    </source>
</evidence>
<feature type="domain" description="PII-uridylyltransferase/Glutamine-synthetase adenylyltransferase" evidence="8">
    <location>
        <begin position="304"/>
        <end position="438"/>
    </location>
</feature>
<evidence type="ECO:0000259" key="8">
    <source>
        <dbReference type="Pfam" id="PF08335"/>
    </source>
</evidence>
<dbReference type="GO" id="GO:0005524">
    <property type="term" value="F:ATP binding"/>
    <property type="evidence" value="ECO:0007669"/>
    <property type="project" value="UniProtKB-KW"/>
</dbReference>
<keyword evidence="2" id="KW-0548">Nucleotidyltransferase</keyword>
<organism evidence="9">
    <name type="scientific">marine sediment metagenome</name>
    <dbReference type="NCBI Taxonomy" id="412755"/>
    <lineage>
        <taxon>unclassified sequences</taxon>
        <taxon>metagenomes</taxon>
        <taxon>ecological metagenomes</taxon>
    </lineage>
</organism>
<keyword evidence="6" id="KW-0511">Multifunctional enzyme</keyword>
<accession>A0A0F9N6P2</accession>
<dbReference type="NCBIfam" id="NF010706">
    <property type="entry name" value="PRK14108.1"/>
    <property type="match status" value="1"/>
</dbReference>
<dbReference type="PANTHER" id="PTHR30621:SF0">
    <property type="entry name" value="BIFUNCTIONAL GLUTAMINE SYNTHETASE ADENYLYLTRANSFERASE_ADENYLYL-REMOVING ENZYME"/>
    <property type="match status" value="1"/>
</dbReference>
<dbReference type="SUPFAM" id="SSF81593">
    <property type="entry name" value="Nucleotidyltransferase substrate binding subunit/domain"/>
    <property type="match status" value="2"/>
</dbReference>
<dbReference type="CDD" id="cd05401">
    <property type="entry name" value="NT_GlnE_GlnD_like"/>
    <property type="match status" value="2"/>
</dbReference>
<dbReference type="GO" id="GO:0000820">
    <property type="term" value="P:regulation of glutamine family amino acid metabolic process"/>
    <property type="evidence" value="ECO:0007669"/>
    <property type="project" value="TreeGrafter"/>
</dbReference>
<evidence type="ECO:0000256" key="1">
    <source>
        <dbReference type="ARBA" id="ARBA00022679"/>
    </source>
</evidence>
<dbReference type="SUPFAM" id="SSF81301">
    <property type="entry name" value="Nucleotidyltransferase"/>
    <property type="match status" value="2"/>
</dbReference>